<gene>
    <name evidence="2" type="ORF">GBJ98_08405</name>
    <name evidence="3" type="ORF">GBK06_08605</name>
</gene>
<accession>A0A6I1BZJ0</accession>
<feature type="compositionally biased region" description="Basic and acidic residues" evidence="1">
    <location>
        <begin position="72"/>
        <end position="91"/>
    </location>
</feature>
<reference evidence="4 5" key="1">
    <citation type="journal article" date="2019" name="Nat. Med.">
        <title>A library of human gut bacterial isolates paired with longitudinal multiomics data enables mechanistic microbiome research.</title>
        <authorList>
            <person name="Poyet M."/>
            <person name="Groussin M."/>
            <person name="Gibbons S.M."/>
            <person name="Avila-Pacheco J."/>
            <person name="Jiang X."/>
            <person name="Kearney S.M."/>
            <person name="Perrotta A.R."/>
            <person name="Berdy B."/>
            <person name="Zhao S."/>
            <person name="Lieberman T.D."/>
            <person name="Swanson P.K."/>
            <person name="Smith M."/>
            <person name="Roesemann S."/>
            <person name="Alexander J.E."/>
            <person name="Rich S.A."/>
            <person name="Livny J."/>
            <person name="Vlamakis H."/>
            <person name="Clish C."/>
            <person name="Bullock K."/>
            <person name="Deik A."/>
            <person name="Scott J."/>
            <person name="Pierce K.A."/>
            <person name="Xavier R.J."/>
            <person name="Alm E.J."/>
        </authorList>
    </citation>
    <scope>NUCLEOTIDE SEQUENCE [LARGE SCALE GENOMIC DNA]</scope>
    <source>
        <strain evidence="2 4">BIOML-A283</strain>
        <strain evidence="3 5">BIOML-A284</strain>
    </source>
</reference>
<dbReference type="Proteomes" id="UP000491334">
    <property type="component" value="Unassembled WGS sequence"/>
</dbReference>
<feature type="region of interest" description="Disordered" evidence="1">
    <location>
        <begin position="1"/>
        <end position="29"/>
    </location>
</feature>
<proteinExistence type="predicted"/>
<protein>
    <submittedName>
        <fullName evidence="2">Uncharacterized protein</fullName>
    </submittedName>
</protein>
<feature type="region of interest" description="Disordered" evidence="1">
    <location>
        <begin position="52"/>
        <end position="91"/>
    </location>
</feature>
<comment type="caution">
    <text evidence="2">The sequence shown here is derived from an EMBL/GenBank/DDBJ whole genome shotgun (WGS) entry which is preliminary data.</text>
</comment>
<evidence type="ECO:0000313" key="4">
    <source>
        <dbReference type="Proteomes" id="UP000481350"/>
    </source>
</evidence>
<organism evidence="2 4">
    <name type="scientific">Bifidobacterium longum</name>
    <dbReference type="NCBI Taxonomy" id="216816"/>
    <lineage>
        <taxon>Bacteria</taxon>
        <taxon>Bacillati</taxon>
        <taxon>Actinomycetota</taxon>
        <taxon>Actinomycetes</taxon>
        <taxon>Bifidobacteriales</taxon>
        <taxon>Bifidobacteriaceae</taxon>
        <taxon>Bifidobacterium</taxon>
    </lineage>
</organism>
<name>A0A6I1BZJ0_BIFLN</name>
<evidence type="ECO:0000313" key="5">
    <source>
        <dbReference type="Proteomes" id="UP000491334"/>
    </source>
</evidence>
<evidence type="ECO:0000256" key="1">
    <source>
        <dbReference type="SAM" id="MobiDB-lite"/>
    </source>
</evidence>
<dbReference type="Proteomes" id="UP000481350">
    <property type="component" value="Unassembled WGS sequence"/>
</dbReference>
<evidence type="ECO:0000313" key="3">
    <source>
        <dbReference type="EMBL" id="KAB6917164.1"/>
    </source>
</evidence>
<dbReference type="EMBL" id="WDZO01000021">
    <property type="protein sequence ID" value="KAB6911793.1"/>
    <property type="molecule type" value="Genomic_DNA"/>
</dbReference>
<dbReference type="AlphaFoldDB" id="A0A6I1BZJ0"/>
<dbReference type="EMBL" id="WDZP01000020">
    <property type="protein sequence ID" value="KAB6917164.1"/>
    <property type="molecule type" value="Genomic_DNA"/>
</dbReference>
<evidence type="ECO:0000313" key="2">
    <source>
        <dbReference type="EMBL" id="KAB6911793.1"/>
    </source>
</evidence>
<sequence>MDPWIRGAVLPMGPVDGAPRSGPRPAASSTLTLFAPSSFLWRLHMADRQTPLTECPVDTSAPFGDGTSDDESGSKPEAKTESKSDDVVTIDGKDYCSDTKVESATDDWNGVAIAVARRRRKAVTAGAEHASDDAQ</sequence>